<gene>
    <name evidence="1" type="ORF">H2198_001971</name>
</gene>
<dbReference type="Proteomes" id="UP001172386">
    <property type="component" value="Unassembled WGS sequence"/>
</dbReference>
<protein>
    <submittedName>
        <fullName evidence="1">Uncharacterized protein</fullName>
    </submittedName>
</protein>
<comment type="caution">
    <text evidence="1">The sequence shown here is derived from an EMBL/GenBank/DDBJ whole genome shotgun (WGS) entry which is preliminary data.</text>
</comment>
<evidence type="ECO:0000313" key="2">
    <source>
        <dbReference type="Proteomes" id="UP001172386"/>
    </source>
</evidence>
<name>A0ACC3AFH8_9EURO</name>
<proteinExistence type="predicted"/>
<evidence type="ECO:0000313" key="1">
    <source>
        <dbReference type="EMBL" id="KAJ9661403.1"/>
    </source>
</evidence>
<accession>A0ACC3AFH8</accession>
<dbReference type="EMBL" id="JAPDRQ010000023">
    <property type="protein sequence ID" value="KAJ9661403.1"/>
    <property type="molecule type" value="Genomic_DNA"/>
</dbReference>
<reference evidence="1" key="1">
    <citation type="submission" date="2022-10" db="EMBL/GenBank/DDBJ databases">
        <title>Culturing micro-colonial fungi from biological soil crusts in the Mojave desert and describing Neophaeococcomyces mojavensis, and introducing the new genera and species Taxawa tesnikishii.</title>
        <authorList>
            <person name="Kurbessoian T."/>
            <person name="Stajich J.E."/>
        </authorList>
    </citation>
    <scope>NUCLEOTIDE SEQUENCE</scope>
    <source>
        <strain evidence="1">JES_112</strain>
    </source>
</reference>
<organism evidence="1 2">
    <name type="scientific">Neophaeococcomyces mojaviensis</name>
    <dbReference type="NCBI Taxonomy" id="3383035"/>
    <lineage>
        <taxon>Eukaryota</taxon>
        <taxon>Fungi</taxon>
        <taxon>Dikarya</taxon>
        <taxon>Ascomycota</taxon>
        <taxon>Pezizomycotina</taxon>
        <taxon>Eurotiomycetes</taxon>
        <taxon>Chaetothyriomycetidae</taxon>
        <taxon>Chaetothyriales</taxon>
        <taxon>Chaetothyriales incertae sedis</taxon>
        <taxon>Neophaeococcomyces</taxon>
    </lineage>
</organism>
<keyword evidence="2" id="KW-1185">Reference proteome</keyword>
<sequence length="434" mass="44302">MQTKTFTLLALSASAVLASPFHKRQVYEHRHFHGTGVSSGVRPTGTGHFPAGNSTEGLFGTGTGSIPVLTKTVSPVPQESGSEGTIPSTFANVASSPVAAETTSSCVSTSIATETSTNYVTVTATGAELAVTKVADAANTIDATAQVSPAQFWGSKSNGGWSQSAAASTANSAAKPSTTFATMASSVKSSSAAASATSAPSTGSSGGKRGVSYNSASLVSAFGSSVSWAYNWATTSSGLSSGVEFVPMCWGLQEASTCASKFGSASHVLSFNEPDLGTQANIDPQTAATKHKEVFGSLKGKMQIGSPAVTNGATTSPPMGVNWLDQFFNACGADCPVDFVAYHWYATADSIEYFKQHTKDIIAIAAKHGVSKVWLTEFAPTGGSASDQASFMQQAVDFLDSTAEVERYAAFMASDGTLLSGSSLNSVGSAYASA</sequence>